<evidence type="ECO:0000256" key="12">
    <source>
        <dbReference type="SAM" id="Phobius"/>
    </source>
</evidence>
<feature type="domain" description="Peptidase M50" evidence="13">
    <location>
        <begin position="143"/>
        <end position="182"/>
    </location>
</feature>
<evidence type="ECO:0000256" key="10">
    <source>
        <dbReference type="ARBA" id="ARBA00023049"/>
    </source>
</evidence>
<keyword evidence="5 12" id="KW-0812">Transmembrane</keyword>
<evidence type="ECO:0000256" key="11">
    <source>
        <dbReference type="ARBA" id="ARBA00023136"/>
    </source>
</evidence>
<dbReference type="Proteomes" id="UP000590811">
    <property type="component" value="Unassembled WGS sequence"/>
</dbReference>
<evidence type="ECO:0000256" key="7">
    <source>
        <dbReference type="ARBA" id="ARBA00022801"/>
    </source>
</evidence>
<gene>
    <name evidence="14" type="ORF">FHW14_002845</name>
</gene>
<dbReference type="AlphaFoldDB" id="A0A839PWG7"/>
<feature type="transmembrane region" description="Helical" evidence="12">
    <location>
        <begin position="218"/>
        <end position="235"/>
    </location>
</feature>
<feature type="transmembrane region" description="Helical" evidence="12">
    <location>
        <begin position="51"/>
        <end position="71"/>
    </location>
</feature>
<dbReference type="PANTHER" id="PTHR39188:SF3">
    <property type="entry name" value="STAGE IV SPORULATION PROTEIN FB"/>
    <property type="match status" value="1"/>
</dbReference>
<keyword evidence="10" id="KW-0482">Metalloprotease</keyword>
<keyword evidence="9 12" id="KW-1133">Transmembrane helix</keyword>
<comment type="cofactor">
    <cofactor evidence="1">
        <name>Zn(2+)</name>
        <dbReference type="ChEBI" id="CHEBI:29105"/>
    </cofactor>
</comment>
<evidence type="ECO:0000256" key="5">
    <source>
        <dbReference type="ARBA" id="ARBA00022692"/>
    </source>
</evidence>
<evidence type="ECO:0000313" key="15">
    <source>
        <dbReference type="Proteomes" id="UP000590811"/>
    </source>
</evidence>
<dbReference type="GO" id="GO:0006508">
    <property type="term" value="P:proteolysis"/>
    <property type="evidence" value="ECO:0007669"/>
    <property type="project" value="UniProtKB-KW"/>
</dbReference>
<dbReference type="GO" id="GO:0016020">
    <property type="term" value="C:membrane"/>
    <property type="evidence" value="ECO:0007669"/>
    <property type="project" value="UniProtKB-SubCell"/>
</dbReference>
<feature type="transmembrane region" description="Helical" evidence="12">
    <location>
        <begin position="144"/>
        <end position="164"/>
    </location>
</feature>
<dbReference type="RefSeq" id="WP_184510783.1">
    <property type="nucleotide sequence ID" value="NZ_JACHVT010000006.1"/>
</dbReference>
<feature type="domain" description="Peptidase M50" evidence="13">
    <location>
        <begin position="63"/>
        <end position="133"/>
    </location>
</feature>
<comment type="similarity">
    <text evidence="3">Belongs to the peptidase M50B family.</text>
</comment>
<evidence type="ECO:0000256" key="6">
    <source>
        <dbReference type="ARBA" id="ARBA00022723"/>
    </source>
</evidence>
<evidence type="ECO:0000256" key="8">
    <source>
        <dbReference type="ARBA" id="ARBA00022833"/>
    </source>
</evidence>
<evidence type="ECO:0000256" key="2">
    <source>
        <dbReference type="ARBA" id="ARBA00004141"/>
    </source>
</evidence>
<evidence type="ECO:0000259" key="13">
    <source>
        <dbReference type="Pfam" id="PF02163"/>
    </source>
</evidence>
<dbReference type="PANTHER" id="PTHR39188">
    <property type="entry name" value="MEMBRANE-ASSOCIATED ZINC METALLOPROTEASE M50B"/>
    <property type="match status" value="1"/>
</dbReference>
<evidence type="ECO:0000313" key="14">
    <source>
        <dbReference type="EMBL" id="MBB2987659.1"/>
    </source>
</evidence>
<keyword evidence="6" id="KW-0479">Metal-binding</keyword>
<comment type="subcellular location">
    <subcellularLocation>
        <location evidence="2">Membrane</location>
        <topology evidence="2">Multi-pass membrane protein</topology>
    </subcellularLocation>
</comment>
<name>A0A839PWG7_9MICO</name>
<feature type="transmembrane region" description="Helical" evidence="12">
    <location>
        <begin position="184"/>
        <end position="206"/>
    </location>
</feature>
<proteinExistence type="inferred from homology"/>
<evidence type="ECO:0000256" key="1">
    <source>
        <dbReference type="ARBA" id="ARBA00001947"/>
    </source>
</evidence>
<dbReference type="GO" id="GO:0046872">
    <property type="term" value="F:metal ion binding"/>
    <property type="evidence" value="ECO:0007669"/>
    <property type="project" value="UniProtKB-KW"/>
</dbReference>
<comment type="caution">
    <text evidence="14">The sequence shown here is derived from an EMBL/GenBank/DDBJ whole genome shotgun (WGS) entry which is preliminary data.</text>
</comment>
<dbReference type="Pfam" id="PF02163">
    <property type="entry name" value="Peptidase_M50"/>
    <property type="match status" value="2"/>
</dbReference>
<keyword evidence="4 14" id="KW-0645">Protease</keyword>
<sequence>MSTQAQPARSHGWRIGRVGGTPVYIARSWPVIVVVLLAVVAPTLTSSGRSLGFALLVAACTGILLLVSVLVHEAAHALAARARGHAVDRIVADVWGGHTVYDSTSVTPVTTAIVAAVGPLSNLVLALLSWLVQPLVGSDLLGSLLGASAYVNLFVGLFNLLPGLPLDGGQIVSSLVWRATGSKGTGLTAAGWLGRLVAVGSVLWFVGKPLYEGQQPTTLSLVWTGMIAFFLWRGATASIRAGRIHDATAGPVDSVLEPVLLVPGATPIAQADPAVTRAAALPTSADAGRQPVAAADLPAWVAATDAGGWPVGLVDPASVAGVPPERRSSVPVSAVVVAQPRGWVVALPPDAVLTDLVRVMSELELPVAVVVDEQSRRVRGLASAHRINEVVGAQLARRGRG</sequence>
<evidence type="ECO:0000256" key="3">
    <source>
        <dbReference type="ARBA" id="ARBA00007931"/>
    </source>
</evidence>
<keyword evidence="11 12" id="KW-0472">Membrane</keyword>
<protein>
    <submittedName>
        <fullName evidence="14">Zn-dependent protease</fullName>
    </submittedName>
</protein>
<feature type="transmembrane region" description="Helical" evidence="12">
    <location>
        <begin position="24"/>
        <end position="44"/>
    </location>
</feature>
<keyword evidence="7" id="KW-0378">Hydrolase</keyword>
<organism evidence="14 15">
    <name type="scientific">Terracoccus luteus</name>
    <dbReference type="NCBI Taxonomy" id="53356"/>
    <lineage>
        <taxon>Bacteria</taxon>
        <taxon>Bacillati</taxon>
        <taxon>Actinomycetota</taxon>
        <taxon>Actinomycetes</taxon>
        <taxon>Micrococcales</taxon>
        <taxon>Intrasporangiaceae</taxon>
        <taxon>Terracoccus</taxon>
    </lineage>
</organism>
<accession>A0A839PWG7</accession>
<dbReference type="GO" id="GO:0008237">
    <property type="term" value="F:metallopeptidase activity"/>
    <property type="evidence" value="ECO:0007669"/>
    <property type="project" value="UniProtKB-KW"/>
</dbReference>
<evidence type="ECO:0000256" key="9">
    <source>
        <dbReference type="ARBA" id="ARBA00022989"/>
    </source>
</evidence>
<feature type="transmembrane region" description="Helical" evidence="12">
    <location>
        <begin position="109"/>
        <end position="132"/>
    </location>
</feature>
<dbReference type="InterPro" id="IPR008915">
    <property type="entry name" value="Peptidase_M50"/>
</dbReference>
<reference evidence="14 15" key="1">
    <citation type="submission" date="2020-08" db="EMBL/GenBank/DDBJ databases">
        <title>Genomic Encyclopedia of Type Strains, Phase IV (KMG-V): Genome sequencing to study the core and pangenomes of soil and plant-associated prokaryotes.</title>
        <authorList>
            <person name="Whitman W."/>
        </authorList>
    </citation>
    <scope>NUCLEOTIDE SEQUENCE [LARGE SCALE GENOMIC DNA]</scope>
    <source>
        <strain evidence="14 15">B3ACCR2</strain>
    </source>
</reference>
<keyword evidence="8" id="KW-0862">Zinc</keyword>
<evidence type="ECO:0000256" key="4">
    <source>
        <dbReference type="ARBA" id="ARBA00022670"/>
    </source>
</evidence>
<dbReference type="EMBL" id="JACHVT010000006">
    <property type="protein sequence ID" value="MBB2987659.1"/>
    <property type="molecule type" value="Genomic_DNA"/>
</dbReference>